<dbReference type="PANTHER" id="PTHR43401">
    <property type="entry name" value="L-THREONINE 3-DEHYDROGENASE"/>
    <property type="match status" value="1"/>
</dbReference>
<keyword evidence="1 4" id="KW-0479">Metal-binding</keyword>
<evidence type="ECO:0000256" key="1">
    <source>
        <dbReference type="ARBA" id="ARBA00022723"/>
    </source>
</evidence>
<dbReference type="EC" id="1.1.1.4" evidence="6"/>
<dbReference type="EC" id="1.1.1.-" evidence="6"/>
<dbReference type="GO" id="GO:0000721">
    <property type="term" value="F:(R,R)-butanediol dehydrogenase activity"/>
    <property type="evidence" value="ECO:0007669"/>
    <property type="project" value="UniProtKB-EC"/>
</dbReference>
<sequence length="338" mass="35564">MRAAIFDGVGIPLRIDRVEDPAPAADEVVLRVAACGICGSDLHITEDPAPFGIGPGFVLGHEFAGEVVARGAEVTDLALGDRVAVVPMRGCGHCETCRRGDPARCAQMVLIGGGYAEYVRVAARQCHILPEEVALEDGALAEPVSVALHCVVRSGMKPGDRVAILGAGPIGLLVAFWARRLGASRVVVADLHSHQQERALALGATGFALSGPGLSENLADLCGGAPDIVFECVGKRGLIAAAVDAVRLQGRVVGVGLCVGGDQWDPFVALSKEIDLVFSVFFHQRNEFGVALDALRGGPFAPQALVTERIDLSPVPQIFESLRRRTTQCKVLIEPEFA</sequence>
<dbReference type="Gene3D" id="3.40.50.720">
    <property type="entry name" value="NAD(P)-binding Rossmann-like Domain"/>
    <property type="match status" value="1"/>
</dbReference>
<comment type="cofactor">
    <cofactor evidence="4">
        <name>Zn(2+)</name>
        <dbReference type="ChEBI" id="CHEBI:29105"/>
    </cofactor>
</comment>
<evidence type="ECO:0000256" key="4">
    <source>
        <dbReference type="RuleBase" id="RU361277"/>
    </source>
</evidence>
<comment type="similarity">
    <text evidence="4">Belongs to the zinc-containing alcohol dehydrogenase family.</text>
</comment>
<dbReference type="Proteomes" id="UP000523821">
    <property type="component" value="Unassembled WGS sequence"/>
</dbReference>
<dbReference type="InterPro" id="IPR013149">
    <property type="entry name" value="ADH-like_C"/>
</dbReference>
<dbReference type="InterPro" id="IPR002328">
    <property type="entry name" value="ADH_Zn_CS"/>
</dbReference>
<comment type="caution">
    <text evidence="6">The sequence shown here is derived from an EMBL/GenBank/DDBJ whole genome shotgun (WGS) entry which is preliminary data.</text>
</comment>
<dbReference type="SUPFAM" id="SSF50129">
    <property type="entry name" value="GroES-like"/>
    <property type="match status" value="1"/>
</dbReference>
<dbReference type="Gene3D" id="3.90.180.10">
    <property type="entry name" value="Medium-chain alcohol dehydrogenases, catalytic domain"/>
    <property type="match status" value="1"/>
</dbReference>
<accession>A0A7W9FQA3</accession>
<dbReference type="Pfam" id="PF00107">
    <property type="entry name" value="ADH_zinc_N"/>
    <property type="match status" value="1"/>
</dbReference>
<reference evidence="6 7" key="1">
    <citation type="submission" date="2020-08" db="EMBL/GenBank/DDBJ databases">
        <title>Genomic Encyclopedia of Type Strains, Phase IV (KMG-IV): sequencing the most valuable type-strain genomes for metagenomic binning, comparative biology and taxonomic classification.</title>
        <authorList>
            <person name="Goeker M."/>
        </authorList>
    </citation>
    <scope>NUCLEOTIDE SEQUENCE [LARGE SCALE GENOMIC DNA]</scope>
    <source>
        <strain evidence="6 7">DSM 16268</strain>
    </source>
</reference>
<keyword evidence="3 6" id="KW-0560">Oxidoreductase</keyword>
<evidence type="ECO:0000256" key="3">
    <source>
        <dbReference type="ARBA" id="ARBA00023002"/>
    </source>
</evidence>
<evidence type="ECO:0000313" key="6">
    <source>
        <dbReference type="EMBL" id="MBB5754903.1"/>
    </source>
</evidence>
<protein>
    <submittedName>
        <fullName evidence="6">(R,R)-butanediol dehydrogenase/meso-butanediol dehydrogenase/diacetyl reductase</fullName>
        <ecNumber evidence="6">1.1.1.-</ecNumber>
        <ecNumber evidence="6">1.1.1.303</ecNumber>
        <ecNumber evidence="6">1.1.1.4</ecNumber>
    </submittedName>
</protein>
<dbReference type="SMART" id="SM00829">
    <property type="entry name" value="PKS_ER"/>
    <property type="match status" value="1"/>
</dbReference>
<keyword evidence="2 4" id="KW-0862">Zinc</keyword>
<keyword evidence="7" id="KW-1185">Reference proteome</keyword>
<feature type="domain" description="Enoyl reductase (ER)" evidence="5">
    <location>
        <begin position="10"/>
        <end position="333"/>
    </location>
</feature>
<proteinExistence type="inferred from homology"/>
<dbReference type="AlphaFoldDB" id="A0A7W9FQA3"/>
<dbReference type="GO" id="GO:0052587">
    <property type="term" value="F:diacetyl reductase ((R)-acetoin forming) (NAD+) activity"/>
    <property type="evidence" value="ECO:0007669"/>
    <property type="project" value="UniProtKB-EC"/>
</dbReference>
<dbReference type="InterPro" id="IPR013154">
    <property type="entry name" value="ADH-like_N"/>
</dbReference>
<dbReference type="InterPro" id="IPR050129">
    <property type="entry name" value="Zn_alcohol_dh"/>
</dbReference>
<dbReference type="EC" id="1.1.1.303" evidence="6"/>
<dbReference type="GO" id="GO:0008270">
    <property type="term" value="F:zinc ion binding"/>
    <property type="evidence" value="ECO:0007669"/>
    <property type="project" value="InterPro"/>
</dbReference>
<dbReference type="InterPro" id="IPR020843">
    <property type="entry name" value="ER"/>
</dbReference>
<dbReference type="InterPro" id="IPR011032">
    <property type="entry name" value="GroES-like_sf"/>
</dbReference>
<evidence type="ECO:0000259" key="5">
    <source>
        <dbReference type="SMART" id="SM00829"/>
    </source>
</evidence>
<dbReference type="SUPFAM" id="SSF51735">
    <property type="entry name" value="NAD(P)-binding Rossmann-fold domains"/>
    <property type="match status" value="1"/>
</dbReference>
<gene>
    <name evidence="6" type="ORF">GGQ63_004000</name>
</gene>
<dbReference type="Pfam" id="PF08240">
    <property type="entry name" value="ADH_N"/>
    <property type="match status" value="1"/>
</dbReference>
<dbReference type="PANTHER" id="PTHR43401:SF2">
    <property type="entry name" value="L-THREONINE 3-DEHYDROGENASE"/>
    <property type="match status" value="1"/>
</dbReference>
<name>A0A7W9FQA3_9HYPH</name>
<dbReference type="RefSeq" id="WP_183858340.1">
    <property type="nucleotide sequence ID" value="NZ_JACHOO010000011.1"/>
</dbReference>
<dbReference type="InterPro" id="IPR036291">
    <property type="entry name" value="NAD(P)-bd_dom_sf"/>
</dbReference>
<organism evidence="6 7">
    <name type="scientific">Prosthecomicrobium pneumaticum</name>
    <dbReference type="NCBI Taxonomy" id="81895"/>
    <lineage>
        <taxon>Bacteria</taxon>
        <taxon>Pseudomonadati</taxon>
        <taxon>Pseudomonadota</taxon>
        <taxon>Alphaproteobacteria</taxon>
        <taxon>Hyphomicrobiales</taxon>
        <taxon>Kaistiaceae</taxon>
        <taxon>Prosthecomicrobium</taxon>
    </lineage>
</organism>
<dbReference type="EMBL" id="JACHOO010000011">
    <property type="protein sequence ID" value="MBB5754903.1"/>
    <property type="molecule type" value="Genomic_DNA"/>
</dbReference>
<dbReference type="PROSITE" id="PS00059">
    <property type="entry name" value="ADH_ZINC"/>
    <property type="match status" value="1"/>
</dbReference>
<evidence type="ECO:0000313" key="7">
    <source>
        <dbReference type="Proteomes" id="UP000523821"/>
    </source>
</evidence>
<evidence type="ECO:0000256" key="2">
    <source>
        <dbReference type="ARBA" id="ARBA00022833"/>
    </source>
</evidence>